<dbReference type="InterPro" id="IPR025877">
    <property type="entry name" value="MobA-like_NTP_Trfase"/>
</dbReference>
<dbReference type="SUPFAM" id="SSF53448">
    <property type="entry name" value="Nucleotide-diphospho-sugar transferases"/>
    <property type="match status" value="1"/>
</dbReference>
<feature type="domain" description="MobA-like NTP transferase" evidence="2">
    <location>
        <begin position="34"/>
        <end position="196"/>
    </location>
</feature>
<dbReference type="CDD" id="cd04182">
    <property type="entry name" value="GT_2_like_f"/>
    <property type="match status" value="1"/>
</dbReference>
<dbReference type="GO" id="GO:0016779">
    <property type="term" value="F:nucleotidyltransferase activity"/>
    <property type="evidence" value="ECO:0007669"/>
    <property type="project" value="UniProtKB-ARBA"/>
</dbReference>
<name>A0A2K9ZHL8_RHILE</name>
<evidence type="ECO:0000259" key="2">
    <source>
        <dbReference type="Pfam" id="PF12804"/>
    </source>
</evidence>
<sequence length="229" mass="23358">MPEPTEVFSIEIDPQSQPVGSSGLLDRKASVAIILLAAGKASRMGKGGAHKLLAEFDGVPLVRRAALAALGADAATVAVVTGHRRNEIETALYGLDMQVVENPDYATGIASSLVAGFAAPGVRKAEGVLVMLADMPGVTSVDLDALIAAFRMSSGQVIVRAVSNGKRGNPVILPRTLARAVTGLVGDIGARQLIEASGLPVIDVDIGDAAHLDVDTPQEVVAAGGVLRG</sequence>
<dbReference type="AlphaFoldDB" id="A0A2K9ZHL8"/>
<dbReference type="EMBL" id="CP025016">
    <property type="protein sequence ID" value="AUW47742.1"/>
    <property type="molecule type" value="Genomic_DNA"/>
</dbReference>
<evidence type="ECO:0000313" key="4">
    <source>
        <dbReference type="Proteomes" id="UP000238523"/>
    </source>
</evidence>
<protein>
    <submittedName>
        <fullName evidence="3">Molybdopterin-guanine dinucleotide biosynthesis protein MobA</fullName>
    </submittedName>
</protein>
<reference evidence="3 4" key="1">
    <citation type="submission" date="2017-11" db="EMBL/GenBank/DDBJ databases">
        <title>Complete genome of Rhizobium leguminosarum Norway, an ineffective micro-symbiont.</title>
        <authorList>
            <person name="Hoffrichter A."/>
            <person name="Liang J."/>
            <person name="Brachmann A."/>
            <person name="Marin M."/>
        </authorList>
    </citation>
    <scope>NUCLEOTIDE SEQUENCE [LARGE SCALE GENOMIC DNA]</scope>
    <source>
        <strain evidence="3 4">Norway</strain>
        <plasmid evidence="4">prln4</plasmid>
    </source>
</reference>
<gene>
    <name evidence="3" type="ORF">CUJ84_pRLN4000030</name>
</gene>
<evidence type="ECO:0000313" key="3">
    <source>
        <dbReference type="EMBL" id="AUW47742.1"/>
    </source>
</evidence>
<geneLocation type="plasmid" evidence="4">
    <name>prln4</name>
</geneLocation>
<keyword evidence="3" id="KW-0614">Plasmid</keyword>
<keyword evidence="1" id="KW-0460">Magnesium</keyword>
<proteinExistence type="predicted"/>
<evidence type="ECO:0000256" key="1">
    <source>
        <dbReference type="ARBA" id="ARBA00022842"/>
    </source>
</evidence>
<dbReference type="Pfam" id="PF12804">
    <property type="entry name" value="NTP_transf_3"/>
    <property type="match status" value="1"/>
</dbReference>
<dbReference type="InterPro" id="IPR029044">
    <property type="entry name" value="Nucleotide-diphossugar_trans"/>
</dbReference>
<dbReference type="PANTHER" id="PTHR43777:SF1">
    <property type="entry name" value="MOLYBDENUM COFACTOR CYTIDYLYLTRANSFERASE"/>
    <property type="match status" value="1"/>
</dbReference>
<accession>A0A2K9ZHL8</accession>
<organism evidence="3 4">
    <name type="scientific">Rhizobium leguminosarum</name>
    <dbReference type="NCBI Taxonomy" id="384"/>
    <lineage>
        <taxon>Bacteria</taxon>
        <taxon>Pseudomonadati</taxon>
        <taxon>Pseudomonadota</taxon>
        <taxon>Alphaproteobacteria</taxon>
        <taxon>Hyphomicrobiales</taxon>
        <taxon>Rhizobiaceae</taxon>
        <taxon>Rhizobium/Agrobacterium group</taxon>
        <taxon>Rhizobium</taxon>
    </lineage>
</organism>
<dbReference type="Proteomes" id="UP000238523">
    <property type="component" value="Plasmid pRLN4"/>
</dbReference>
<dbReference type="PANTHER" id="PTHR43777">
    <property type="entry name" value="MOLYBDENUM COFACTOR CYTIDYLYLTRANSFERASE"/>
    <property type="match status" value="1"/>
</dbReference>
<dbReference type="Gene3D" id="3.90.550.10">
    <property type="entry name" value="Spore Coat Polysaccharide Biosynthesis Protein SpsA, Chain A"/>
    <property type="match status" value="1"/>
</dbReference>